<feature type="compositionally biased region" description="Basic and acidic residues" evidence="4">
    <location>
        <begin position="68"/>
        <end position="82"/>
    </location>
</feature>
<comment type="similarity">
    <text evidence="1">Belongs to the class IV-like SAM-binding methyltransferase superfamily. RNA methyltransferase TrmH family.</text>
</comment>
<dbReference type="GO" id="GO:0008173">
    <property type="term" value="F:RNA methyltransferase activity"/>
    <property type="evidence" value="ECO:0007669"/>
    <property type="project" value="InterPro"/>
</dbReference>
<dbReference type="SMART" id="SM00967">
    <property type="entry name" value="SpoU_sub_bind"/>
    <property type="match status" value="1"/>
</dbReference>
<evidence type="ECO:0000313" key="7">
    <source>
        <dbReference type="Proteomes" id="UP000824260"/>
    </source>
</evidence>
<reference evidence="6" key="2">
    <citation type="journal article" date="2021" name="PeerJ">
        <title>Extensive microbial diversity within the chicken gut microbiome revealed by metagenomics and culture.</title>
        <authorList>
            <person name="Gilroy R."/>
            <person name="Ravi A."/>
            <person name="Getino M."/>
            <person name="Pursley I."/>
            <person name="Horton D.L."/>
            <person name="Alikhan N.F."/>
            <person name="Baker D."/>
            <person name="Gharbi K."/>
            <person name="Hall N."/>
            <person name="Watson M."/>
            <person name="Adriaenssens E.M."/>
            <person name="Foster-Nyarko E."/>
            <person name="Jarju S."/>
            <person name="Secka A."/>
            <person name="Antonio M."/>
            <person name="Oren A."/>
            <person name="Chaudhuri R.R."/>
            <person name="La Ragione R."/>
            <person name="Hildebrand F."/>
            <person name="Pallen M.J."/>
        </authorList>
    </citation>
    <scope>NUCLEOTIDE SEQUENCE</scope>
    <source>
        <strain evidence="6">ChiSjej6B24-2974</strain>
    </source>
</reference>
<dbReference type="FunFam" id="3.40.1280.10:FF:000008">
    <property type="entry name" value="Group 3 RNA methyltransferase TrmH"/>
    <property type="match status" value="1"/>
</dbReference>
<dbReference type="Pfam" id="PF00588">
    <property type="entry name" value="SpoU_methylase"/>
    <property type="match status" value="1"/>
</dbReference>
<evidence type="ECO:0000313" key="6">
    <source>
        <dbReference type="EMBL" id="HIQ82734.1"/>
    </source>
</evidence>
<proteinExistence type="inferred from homology"/>
<dbReference type="GO" id="GO:0032259">
    <property type="term" value="P:methylation"/>
    <property type="evidence" value="ECO:0007669"/>
    <property type="project" value="UniProtKB-KW"/>
</dbReference>
<evidence type="ECO:0000256" key="2">
    <source>
        <dbReference type="ARBA" id="ARBA00022603"/>
    </source>
</evidence>
<dbReference type="InterPro" id="IPR029064">
    <property type="entry name" value="Ribosomal_eL30-like_sf"/>
</dbReference>
<dbReference type="InterPro" id="IPR004441">
    <property type="entry name" value="rRNA_MeTrfase_TrmH"/>
</dbReference>
<gene>
    <name evidence="6" type="primary">rlmB</name>
    <name evidence="6" type="ORF">IAA52_06485</name>
</gene>
<dbReference type="AlphaFoldDB" id="A0A9D0ZM24"/>
<organism evidence="6 7">
    <name type="scientific">Candidatus Pullichristensenella stercorigallinarum</name>
    <dbReference type="NCBI Taxonomy" id="2840909"/>
    <lineage>
        <taxon>Bacteria</taxon>
        <taxon>Bacillati</taxon>
        <taxon>Bacillota</taxon>
        <taxon>Clostridia</taxon>
        <taxon>Candidatus Pullichristensenella</taxon>
    </lineage>
</organism>
<evidence type="ECO:0000259" key="5">
    <source>
        <dbReference type="SMART" id="SM00967"/>
    </source>
</evidence>
<dbReference type="GO" id="GO:0005829">
    <property type="term" value="C:cytosol"/>
    <property type="evidence" value="ECO:0007669"/>
    <property type="project" value="TreeGrafter"/>
</dbReference>
<feature type="domain" description="RNA 2-O ribose methyltransferase substrate binding" evidence="5">
    <location>
        <begin position="96"/>
        <end position="169"/>
    </location>
</feature>
<comment type="caution">
    <text evidence="6">The sequence shown here is derived from an EMBL/GenBank/DDBJ whole genome shotgun (WGS) entry which is preliminary data.</text>
</comment>
<dbReference type="PANTHER" id="PTHR46429:SF1">
    <property type="entry name" value="23S RRNA (GUANOSINE-2'-O-)-METHYLTRANSFERASE RLMB"/>
    <property type="match status" value="1"/>
</dbReference>
<reference evidence="6" key="1">
    <citation type="submission" date="2020-10" db="EMBL/GenBank/DDBJ databases">
        <authorList>
            <person name="Gilroy R."/>
        </authorList>
    </citation>
    <scope>NUCLEOTIDE SEQUENCE</scope>
    <source>
        <strain evidence="6">ChiSjej6B24-2974</strain>
    </source>
</reference>
<dbReference type="SUPFAM" id="SSF75217">
    <property type="entry name" value="alpha/beta knot"/>
    <property type="match status" value="1"/>
</dbReference>
<dbReference type="InterPro" id="IPR013123">
    <property type="entry name" value="SpoU_subst-bd"/>
</dbReference>
<feature type="compositionally biased region" description="Basic and acidic residues" evidence="4">
    <location>
        <begin position="1"/>
        <end position="11"/>
    </location>
</feature>
<dbReference type="InterPro" id="IPR001537">
    <property type="entry name" value="SpoU_MeTrfase"/>
</dbReference>
<evidence type="ECO:0000256" key="1">
    <source>
        <dbReference type="ARBA" id="ARBA00007228"/>
    </source>
</evidence>
<dbReference type="GO" id="GO:0006396">
    <property type="term" value="P:RNA processing"/>
    <property type="evidence" value="ECO:0007669"/>
    <property type="project" value="InterPro"/>
</dbReference>
<dbReference type="PANTHER" id="PTHR46429">
    <property type="entry name" value="23S RRNA (GUANOSINE-2'-O-)-METHYLTRANSFERASE RLMB"/>
    <property type="match status" value="1"/>
</dbReference>
<dbReference type="InterPro" id="IPR029026">
    <property type="entry name" value="tRNA_m1G_MTases_N"/>
</dbReference>
<feature type="region of interest" description="Disordered" evidence="4">
    <location>
        <begin position="1"/>
        <end position="97"/>
    </location>
</feature>
<keyword evidence="3" id="KW-0808">Transferase</keyword>
<dbReference type="InterPro" id="IPR029028">
    <property type="entry name" value="Alpha/beta_knot_MTases"/>
</dbReference>
<dbReference type="SUPFAM" id="SSF55315">
    <property type="entry name" value="L30e-like"/>
    <property type="match status" value="1"/>
</dbReference>
<name>A0A9D0ZM24_9FIRM</name>
<evidence type="ECO:0000256" key="4">
    <source>
        <dbReference type="SAM" id="MobiDB-lite"/>
    </source>
</evidence>
<feature type="compositionally biased region" description="Basic residues" evidence="4">
    <location>
        <begin position="12"/>
        <end position="21"/>
    </location>
</feature>
<keyword evidence="2" id="KW-0489">Methyltransferase</keyword>
<dbReference type="Proteomes" id="UP000824260">
    <property type="component" value="Unassembled WGS sequence"/>
</dbReference>
<protein>
    <submittedName>
        <fullName evidence="6">23S rRNA (Guanosine(2251)-2'-O)-methyltransferase RlmB</fullName>
    </submittedName>
</protein>
<dbReference type="GO" id="GO:0003723">
    <property type="term" value="F:RNA binding"/>
    <property type="evidence" value="ECO:0007669"/>
    <property type="project" value="InterPro"/>
</dbReference>
<accession>A0A9D0ZM24</accession>
<dbReference type="Gene3D" id="3.40.1280.10">
    <property type="match status" value="1"/>
</dbReference>
<dbReference type="CDD" id="cd18103">
    <property type="entry name" value="SpoU-like_RlmB"/>
    <property type="match status" value="1"/>
</dbReference>
<evidence type="ECO:0000256" key="3">
    <source>
        <dbReference type="ARBA" id="ARBA00022679"/>
    </source>
</evidence>
<sequence length="335" mass="36289">MKHDDRRDGNHRGKNPPRPARRTYDIPPAERAGGPAQTLPVRPGERAHAQTLPVRPGERAHTQALPIHPREERPRRAERPPRSYDAAPESEPPENLLVGRNPIREALKSGAPLEKLLVAEGDLSGAARDIVRMAREAGVVVQFVERYRLDQIYPAHQGLLAFRSARTYSSIEEILAYARERGEEPLVVVLDQVTDPHNLGAIIRTGECAGAHGVIIPERRAAGLTPACEKAAAGALAHMRVARVKNLNRALEELKRAGLWVVAAALEGENALTADWTGPLALVIGSEGEGISRLTLSLCDRRVTLPMLGEISSLNASVAAGVLLYQVVRARGGGQ</sequence>
<dbReference type="Gene3D" id="3.30.1330.30">
    <property type="match status" value="1"/>
</dbReference>
<dbReference type="EMBL" id="DVFZ01000064">
    <property type="protein sequence ID" value="HIQ82734.1"/>
    <property type="molecule type" value="Genomic_DNA"/>
</dbReference>
<dbReference type="Pfam" id="PF08032">
    <property type="entry name" value="SpoU_sub_bind"/>
    <property type="match status" value="1"/>
</dbReference>
<dbReference type="NCBIfam" id="TIGR00186">
    <property type="entry name" value="rRNA_methyl_3"/>
    <property type="match status" value="1"/>
</dbReference>